<dbReference type="OrthoDB" id="981061at2"/>
<reference evidence="1 2" key="1">
    <citation type="submission" date="2019-03" db="EMBL/GenBank/DDBJ databases">
        <title>Genomic Encyclopedia of Type Strains, Phase IV (KMG-IV): sequencing the most valuable type-strain genomes for metagenomic binning, comparative biology and taxonomic classification.</title>
        <authorList>
            <person name="Goeker M."/>
        </authorList>
    </citation>
    <scope>NUCLEOTIDE SEQUENCE [LARGE SCALE GENOMIC DNA]</scope>
    <source>
        <strain evidence="1 2">DSM 14836</strain>
    </source>
</reference>
<evidence type="ECO:0000313" key="1">
    <source>
        <dbReference type="EMBL" id="TCP27852.1"/>
    </source>
</evidence>
<dbReference type="RefSeq" id="WP_132791127.1">
    <property type="nucleotide sequence ID" value="NZ_SLXM01000001.1"/>
</dbReference>
<proteinExistence type="predicted"/>
<accession>A0A4R2P026</accession>
<name>A0A4R2P026_9FLAO</name>
<evidence type="ECO:0000313" key="2">
    <source>
        <dbReference type="Proteomes" id="UP000294564"/>
    </source>
</evidence>
<gene>
    <name evidence="1" type="ORF">EV195_10111</name>
</gene>
<dbReference type="AlphaFoldDB" id="A0A4R2P026"/>
<comment type="caution">
    <text evidence="1">The sequence shown here is derived from an EMBL/GenBank/DDBJ whole genome shotgun (WGS) entry which is preliminary data.</text>
</comment>
<dbReference type="EMBL" id="SLXM01000001">
    <property type="protein sequence ID" value="TCP27852.1"/>
    <property type="molecule type" value="Genomic_DNA"/>
</dbReference>
<protein>
    <submittedName>
        <fullName evidence="1">Uncharacterized protein</fullName>
    </submittedName>
</protein>
<sequence length="398" mass="48419">MPFVTEYNTSLVFKKLIGEIPEDIRNWQPYKKSIYFLNRLDKTNLLYFKKFCENPIDNIDRIYKAIEVVDKKEFVYEGSKPSYHKYDNCDRLSSNFVNYRIPTQIKEKGEEEIEKYRAWFKENESSFKDGPDVYQMRLQTKFGIIEGIQKVDYKNSGNVYKENLTLEEIQTRIDSLLHNAAQFFKRNEKRQEVIRRFQTATFLAFKEEEIENNTTEYSDEELKAILKLYYYLFIEPTIYYLKEFFKTFYNAEIEINEKIFEALNFKKCGYCYSENYEKESNRLANKKRILIEKFGEYEFPIEPTKFNFSDIPETNKRIAFIYCRVYRLISEKYKEDEIGKYKQYKIEYINHKNRFIYQVTKIYESEISGIELFRKYITKIVQDKETRVTEFTTYAYEI</sequence>
<dbReference type="Proteomes" id="UP000294564">
    <property type="component" value="Unassembled WGS sequence"/>
</dbReference>
<keyword evidence="2" id="KW-1185">Reference proteome</keyword>
<organism evidence="1 2">
    <name type="scientific">Tenacibaculum skagerrakense</name>
    <dbReference type="NCBI Taxonomy" id="186571"/>
    <lineage>
        <taxon>Bacteria</taxon>
        <taxon>Pseudomonadati</taxon>
        <taxon>Bacteroidota</taxon>
        <taxon>Flavobacteriia</taxon>
        <taxon>Flavobacteriales</taxon>
        <taxon>Flavobacteriaceae</taxon>
        <taxon>Tenacibaculum</taxon>
    </lineage>
</organism>